<name>A0AA39FXB3_9HYME</name>
<accession>A0AA39FXB3</accession>
<gene>
    <name evidence="1" type="ORF">PV328_001595</name>
</gene>
<organism evidence="1 2">
    <name type="scientific">Microctonus aethiopoides</name>
    <dbReference type="NCBI Taxonomy" id="144406"/>
    <lineage>
        <taxon>Eukaryota</taxon>
        <taxon>Metazoa</taxon>
        <taxon>Ecdysozoa</taxon>
        <taxon>Arthropoda</taxon>
        <taxon>Hexapoda</taxon>
        <taxon>Insecta</taxon>
        <taxon>Pterygota</taxon>
        <taxon>Neoptera</taxon>
        <taxon>Endopterygota</taxon>
        <taxon>Hymenoptera</taxon>
        <taxon>Apocrita</taxon>
        <taxon>Ichneumonoidea</taxon>
        <taxon>Braconidae</taxon>
        <taxon>Euphorinae</taxon>
        <taxon>Microctonus</taxon>
    </lineage>
</organism>
<dbReference type="AlphaFoldDB" id="A0AA39FXB3"/>
<reference evidence="1" key="1">
    <citation type="journal article" date="2023" name="bioRxiv">
        <title>Scaffold-level genome assemblies of two parasitoid biocontrol wasps reveal the parthenogenesis mechanism and an associated novel virus.</title>
        <authorList>
            <person name="Inwood S."/>
            <person name="Skelly J."/>
            <person name="Guhlin J."/>
            <person name="Harrop T."/>
            <person name="Goldson S."/>
            <person name="Dearden P."/>
        </authorList>
    </citation>
    <scope>NUCLEOTIDE SEQUENCE</scope>
    <source>
        <strain evidence="1">Irish</strain>
        <tissue evidence="1">Whole body</tissue>
    </source>
</reference>
<sequence>MDLARNFQRRTSLNLLRGLYFLSLPAKSGRAFVSSSFGRKVRILHDGAQRQSPLLIISVMRRWAQPGVDVEWRKQEPTRNSNLVIITTTNGTRLSASATNNIGYGIFLLAFS</sequence>
<keyword evidence="2" id="KW-1185">Reference proteome</keyword>
<evidence type="ECO:0000313" key="2">
    <source>
        <dbReference type="Proteomes" id="UP001168990"/>
    </source>
</evidence>
<dbReference type="Proteomes" id="UP001168990">
    <property type="component" value="Unassembled WGS sequence"/>
</dbReference>
<reference evidence="1" key="2">
    <citation type="submission" date="2023-03" db="EMBL/GenBank/DDBJ databases">
        <authorList>
            <person name="Inwood S.N."/>
            <person name="Skelly J.G."/>
            <person name="Guhlin J."/>
            <person name="Harrop T.W.R."/>
            <person name="Goldson S.G."/>
            <person name="Dearden P.K."/>
        </authorList>
    </citation>
    <scope>NUCLEOTIDE SEQUENCE</scope>
    <source>
        <strain evidence="1">Irish</strain>
        <tissue evidence="1">Whole body</tissue>
    </source>
</reference>
<protein>
    <submittedName>
        <fullName evidence="1">Uncharacterized protein</fullName>
    </submittedName>
</protein>
<comment type="caution">
    <text evidence="1">The sequence shown here is derived from an EMBL/GenBank/DDBJ whole genome shotgun (WGS) entry which is preliminary data.</text>
</comment>
<proteinExistence type="predicted"/>
<dbReference type="EMBL" id="JAQQBS010000001">
    <property type="protein sequence ID" value="KAK0177554.1"/>
    <property type="molecule type" value="Genomic_DNA"/>
</dbReference>
<evidence type="ECO:0000313" key="1">
    <source>
        <dbReference type="EMBL" id="KAK0177554.1"/>
    </source>
</evidence>